<feature type="region of interest" description="Disordered" evidence="1">
    <location>
        <begin position="187"/>
        <end position="214"/>
    </location>
</feature>
<organism evidence="3 4">
    <name type="scientific">Natronogracilivirga saccharolytica</name>
    <dbReference type="NCBI Taxonomy" id="2812953"/>
    <lineage>
        <taxon>Bacteria</taxon>
        <taxon>Pseudomonadati</taxon>
        <taxon>Balneolota</taxon>
        <taxon>Balneolia</taxon>
        <taxon>Balneolales</taxon>
        <taxon>Cyclonatronaceae</taxon>
        <taxon>Natronogracilivirga</taxon>
    </lineage>
</organism>
<reference evidence="3" key="1">
    <citation type="submission" date="2021-02" db="EMBL/GenBank/DDBJ databases">
        <title>Natronogracilivirga saccharolytica gen. nov. sp. nov. a new anaerobic, haloalkiliphilic carbohydrate-fermenting bacterium from soda lake and proposing of Cyclonatronumiaceae fam. nov. in the phylum Balneolaeota.</title>
        <authorList>
            <person name="Zhilina T.N."/>
            <person name="Sorokin D.Y."/>
            <person name="Zavarzina D.G."/>
            <person name="Toshchakov S.V."/>
            <person name="Kublanov I.V."/>
        </authorList>
    </citation>
    <scope>NUCLEOTIDE SEQUENCE</scope>
    <source>
        <strain evidence="3">Z-1702</strain>
    </source>
</reference>
<dbReference type="AlphaFoldDB" id="A0A8J7UT09"/>
<dbReference type="InterPro" id="IPR008471">
    <property type="entry name" value="MnmC-like_methylTransf"/>
</dbReference>
<protein>
    <recommendedName>
        <fullName evidence="2">MnmC-like methyltransferase domain-containing protein</fullName>
    </recommendedName>
</protein>
<evidence type="ECO:0000313" key="3">
    <source>
        <dbReference type="EMBL" id="MBP3192126.1"/>
    </source>
</evidence>
<accession>A0A8J7UT09</accession>
<dbReference type="PANTHER" id="PTHR39963:SF1">
    <property type="entry name" value="MNMC-LIKE METHYLTRANSFERASE DOMAIN-CONTAINING PROTEIN"/>
    <property type="match status" value="1"/>
</dbReference>
<proteinExistence type="predicted"/>
<dbReference type="InterPro" id="IPR029063">
    <property type="entry name" value="SAM-dependent_MTases_sf"/>
</dbReference>
<evidence type="ECO:0000256" key="1">
    <source>
        <dbReference type="SAM" id="MobiDB-lite"/>
    </source>
</evidence>
<name>A0A8J7UT09_9BACT</name>
<dbReference type="PANTHER" id="PTHR39963">
    <property type="entry name" value="SLL0983 PROTEIN"/>
    <property type="match status" value="1"/>
</dbReference>
<feature type="compositionally biased region" description="Basic and acidic residues" evidence="1">
    <location>
        <begin position="1"/>
        <end position="25"/>
    </location>
</feature>
<gene>
    <name evidence="3" type="ORF">NATSA_05570</name>
</gene>
<dbReference type="EMBL" id="JAFIDN010000003">
    <property type="protein sequence ID" value="MBP3192126.1"/>
    <property type="molecule type" value="Genomic_DNA"/>
</dbReference>
<evidence type="ECO:0000259" key="2">
    <source>
        <dbReference type="Pfam" id="PF05430"/>
    </source>
</evidence>
<sequence>MMTGDKNKPETTGRTDSAGKPDDRSSSSPDNTSGPEQVRTRDGSMTLYSHHYGQHYHNLAGAWTESRHVFFEQTGLLRAIAGHRNVTVFETGYGSGFHLLLLELFRRSAKSRSNIYYAGVEKYPVSGDMFRSMQPGKIAADLYESAGTSPSVADENADLANEELADAIAGFNDRQCRAETGSVISVTLSGDPPDSARSGTPPPEQAGTDRIHTGSTTATVYRGDFSDLKSLSSMISVNRFDFFLHDAFSPAANPDLWTTEVFSKLLDSASDRAMLGTYCSATKARAAMVLAGWHVARAAGPPGKREMTLASPSEEALSGFKRVNEQRLRDRFQKELTS</sequence>
<dbReference type="Gene3D" id="3.40.50.150">
    <property type="entry name" value="Vaccinia Virus protein VP39"/>
    <property type="match status" value="1"/>
</dbReference>
<feature type="domain" description="MnmC-like methyltransferase" evidence="2">
    <location>
        <begin position="206"/>
        <end position="311"/>
    </location>
</feature>
<feature type="compositionally biased region" description="Polar residues" evidence="1">
    <location>
        <begin position="26"/>
        <end position="35"/>
    </location>
</feature>
<dbReference type="Pfam" id="PF05430">
    <property type="entry name" value="Methyltransf_30"/>
    <property type="match status" value="1"/>
</dbReference>
<evidence type="ECO:0000313" key="4">
    <source>
        <dbReference type="Proteomes" id="UP000673975"/>
    </source>
</evidence>
<dbReference type="RefSeq" id="WP_210511021.1">
    <property type="nucleotide sequence ID" value="NZ_JAFIDN010000003.1"/>
</dbReference>
<keyword evidence="4" id="KW-1185">Reference proteome</keyword>
<dbReference type="Proteomes" id="UP000673975">
    <property type="component" value="Unassembled WGS sequence"/>
</dbReference>
<feature type="region of interest" description="Disordered" evidence="1">
    <location>
        <begin position="1"/>
        <end position="40"/>
    </location>
</feature>
<dbReference type="GO" id="GO:0016645">
    <property type="term" value="F:oxidoreductase activity, acting on the CH-NH group of donors"/>
    <property type="evidence" value="ECO:0007669"/>
    <property type="project" value="InterPro"/>
</dbReference>
<comment type="caution">
    <text evidence="3">The sequence shown here is derived from an EMBL/GenBank/DDBJ whole genome shotgun (WGS) entry which is preliminary data.</text>
</comment>